<dbReference type="Proteomes" id="UP000183410">
    <property type="component" value="Unassembled WGS sequence"/>
</dbReference>
<dbReference type="Pfam" id="PF00149">
    <property type="entry name" value="Metallophos"/>
    <property type="match status" value="1"/>
</dbReference>
<keyword evidence="3" id="KW-0418">Kinase</keyword>
<dbReference type="NCBIfam" id="TIGR04075">
    <property type="entry name" value="bacter_Pnkp"/>
    <property type="match status" value="1"/>
</dbReference>
<dbReference type="InterPro" id="IPR041780">
    <property type="entry name" value="MPP_PrpE-like"/>
</dbReference>
<dbReference type="PANTHER" id="PTHR42850:SF7">
    <property type="entry name" value="BIS(5'-NUCLEOSYL)-TETRAPHOSPHATASE PRPE [ASYMMETRICAL]"/>
    <property type="match status" value="1"/>
</dbReference>
<sequence length="871" mass="99769">MSEQDKRVIRLPHAGIVLLVGPSNSGKTTLLDTLIAAGTIKQTEVVSSDQFRMLVGDVEFMDWTSRSKLESDIINKQYQHISAKAFEAMEGIITMRCRLDKLTLIDATHLYEEDRKRYVELARKQHVPIVALVLDTPEEELLRRDGKREFPRGKQRVKKQAHLFKRSLRSLRLEGFDASYVVKAAQLMDIAFERKANPLVHEVGQGIDIIGDVHGCFQEQLELLDKLGYTPDEAGFYRHPEGRLPVSVGDVMSRGPESLAAMEWWRKHVEAGLAYMTDSNHGWKIARFLDGRQVELSHGDEKTAAELEHYERQYGEEAARMLIERLRVFLLQAPPQLVFCRNGVRQLVVVHAGIRDSYIGKQSAKIQDYCRYGESDGTDAQGRPLRKEWYNDHESGELIVWGHDPRVEPTIMNQTINIDQGAVFGGHLTAYRYPEKQFVQVKAHANYAGEGRNPLLEEQLNRFKQPNLRKYIEGYSVLTSSYGDVAVRGEFVKAAIDTVSHYTVPLEELVYIPPTMSPPPKTAEDERFLEHPAEAFAYYRSQGVEKMLMEKKHMGSRAIVLLFRNEAAAVPYVGRETLGVIYTRTGRAFFQPMLEEQVLRKLNGDLAKANYFDRYGTDLVLLDTEIVPWNLKARELIASQYAHVAEVALMDRRAKLAKLLEAKSIGKAVQHWIDELEIKLGNAETFEQAFQQYCWDTNGLEGIRIAPFHTLAHSTASFQSEKHSWHMEHARELAACSELFMETECKVVTDEASELEAIRWWEEMTEQGHEGAVIKPEYFVARHKGRLIQPAIKVRGRKYLHIIYGMDYLLPENLQRLKQRKTSKKERYALKEFALGLESVERFIRKESVERIHECVLAALSMESDSVDPRL</sequence>
<dbReference type="Gene3D" id="3.40.50.300">
    <property type="entry name" value="P-loop containing nucleotide triphosphate hydrolases"/>
    <property type="match status" value="1"/>
</dbReference>
<dbReference type="InterPro" id="IPR024028">
    <property type="entry name" value="PNKP_bac"/>
</dbReference>
<organism evidence="3 4">
    <name type="scientific">Paenibacillus algorifonticola</name>
    <dbReference type="NCBI Taxonomy" id="684063"/>
    <lineage>
        <taxon>Bacteria</taxon>
        <taxon>Bacillati</taxon>
        <taxon>Bacillota</taxon>
        <taxon>Bacilli</taxon>
        <taxon>Bacillales</taxon>
        <taxon>Paenibacillaceae</taxon>
        <taxon>Paenibacillus</taxon>
    </lineage>
</organism>
<reference evidence="4" key="1">
    <citation type="submission" date="2016-10" db="EMBL/GenBank/DDBJ databases">
        <authorList>
            <person name="Varghese N."/>
            <person name="Submissions S."/>
        </authorList>
    </citation>
    <scope>NUCLEOTIDE SEQUENCE [LARGE SCALE GENOMIC DNA]</scope>
    <source>
        <strain evidence="4">CGMCC 1.10223</strain>
    </source>
</reference>
<gene>
    <name evidence="3" type="ORF">SAMN04487969_105234</name>
</gene>
<dbReference type="PANTHER" id="PTHR42850">
    <property type="entry name" value="METALLOPHOSPHOESTERASE"/>
    <property type="match status" value="1"/>
</dbReference>
<dbReference type="Pfam" id="PF16542">
    <property type="entry name" value="PNKP_ligase"/>
    <property type="match status" value="1"/>
</dbReference>
<dbReference type="InterPro" id="IPR029052">
    <property type="entry name" value="Metallo-depent_PP-like"/>
</dbReference>
<dbReference type="GO" id="GO:0016301">
    <property type="term" value="F:kinase activity"/>
    <property type="evidence" value="ECO:0007669"/>
    <property type="project" value="UniProtKB-KW"/>
</dbReference>
<keyword evidence="3" id="KW-0808">Transferase</keyword>
<keyword evidence="4" id="KW-1185">Reference proteome</keyword>
<evidence type="ECO:0000259" key="2">
    <source>
        <dbReference type="Pfam" id="PF16542"/>
    </source>
</evidence>
<accession>A0A1I2CRX5</accession>
<evidence type="ECO:0000313" key="3">
    <source>
        <dbReference type="EMBL" id="SFE70974.1"/>
    </source>
</evidence>
<dbReference type="SUPFAM" id="SSF56091">
    <property type="entry name" value="DNA ligase/mRNA capping enzyme, catalytic domain"/>
    <property type="match status" value="1"/>
</dbReference>
<dbReference type="GO" id="GO:0016791">
    <property type="term" value="F:phosphatase activity"/>
    <property type="evidence" value="ECO:0007669"/>
    <property type="project" value="TreeGrafter"/>
</dbReference>
<dbReference type="SUPFAM" id="SSF56300">
    <property type="entry name" value="Metallo-dependent phosphatases"/>
    <property type="match status" value="1"/>
</dbReference>
<dbReference type="SUPFAM" id="SSF52540">
    <property type="entry name" value="P-loop containing nucleoside triphosphate hydrolases"/>
    <property type="match status" value="1"/>
</dbReference>
<dbReference type="InterPro" id="IPR032380">
    <property type="entry name" value="PNKP_ligase_dom"/>
</dbReference>
<feature type="domain" description="Calcineurin-like phosphoesterase" evidence="1">
    <location>
        <begin position="207"/>
        <end position="413"/>
    </location>
</feature>
<dbReference type="EMBL" id="FONN01000005">
    <property type="protein sequence ID" value="SFE70974.1"/>
    <property type="molecule type" value="Genomic_DNA"/>
</dbReference>
<dbReference type="AlphaFoldDB" id="A0A1I2CRX5"/>
<dbReference type="InterPro" id="IPR050126">
    <property type="entry name" value="Ap4A_hydrolase"/>
</dbReference>
<protein>
    <submittedName>
        <fullName evidence="3">Polynucleotide kinase-phosphatase</fullName>
    </submittedName>
</protein>
<dbReference type="GO" id="GO:0005737">
    <property type="term" value="C:cytoplasm"/>
    <property type="evidence" value="ECO:0007669"/>
    <property type="project" value="TreeGrafter"/>
</dbReference>
<feature type="domain" description="Polynucleotide kinase-phosphatase ligase" evidence="2">
    <location>
        <begin position="494"/>
        <end position="865"/>
    </location>
</feature>
<dbReference type="OrthoDB" id="9807890at2"/>
<name>A0A1I2CRX5_9BACL</name>
<evidence type="ECO:0000259" key="1">
    <source>
        <dbReference type="Pfam" id="PF00149"/>
    </source>
</evidence>
<dbReference type="Gene3D" id="3.30.470.30">
    <property type="entry name" value="DNA ligase/mRNA capping enzyme"/>
    <property type="match status" value="2"/>
</dbReference>
<evidence type="ECO:0000313" key="4">
    <source>
        <dbReference type="Proteomes" id="UP000183410"/>
    </source>
</evidence>
<dbReference type="RefSeq" id="WP_046231444.1">
    <property type="nucleotide sequence ID" value="NZ_FONN01000005.1"/>
</dbReference>
<dbReference type="Gene3D" id="3.60.21.10">
    <property type="match status" value="1"/>
</dbReference>
<dbReference type="CDD" id="cd07423">
    <property type="entry name" value="MPP_Prp_like"/>
    <property type="match status" value="1"/>
</dbReference>
<proteinExistence type="predicted"/>
<dbReference type="InterPro" id="IPR004843">
    <property type="entry name" value="Calcineurin-like_PHP"/>
</dbReference>
<dbReference type="InterPro" id="IPR027417">
    <property type="entry name" value="P-loop_NTPase"/>
</dbReference>
<dbReference type="Pfam" id="PF13671">
    <property type="entry name" value="AAA_33"/>
    <property type="match status" value="1"/>
</dbReference>